<evidence type="ECO:0000256" key="3">
    <source>
        <dbReference type="ARBA" id="ARBA00022723"/>
    </source>
</evidence>
<protein>
    <recommendedName>
        <fullName evidence="2">carbonic anhydrase</fullName>
        <ecNumber evidence="2">4.2.1.1</ecNumber>
    </recommendedName>
</protein>
<gene>
    <name evidence="9" type="ORF">WG900_12650</name>
</gene>
<evidence type="ECO:0000313" key="10">
    <source>
        <dbReference type="Proteomes" id="UP001379235"/>
    </source>
</evidence>
<evidence type="ECO:0000256" key="2">
    <source>
        <dbReference type="ARBA" id="ARBA00012925"/>
    </source>
</evidence>
<keyword evidence="5" id="KW-0456">Lyase</keyword>
<dbReference type="Proteomes" id="UP001379235">
    <property type="component" value="Unassembled WGS sequence"/>
</dbReference>
<organism evidence="9 10">
    <name type="scientific">Novosphingobium aquae</name>
    <dbReference type="NCBI Taxonomy" id="3133435"/>
    <lineage>
        <taxon>Bacteria</taxon>
        <taxon>Pseudomonadati</taxon>
        <taxon>Pseudomonadota</taxon>
        <taxon>Alphaproteobacteria</taxon>
        <taxon>Sphingomonadales</taxon>
        <taxon>Sphingomonadaceae</taxon>
        <taxon>Novosphingobium</taxon>
    </lineage>
</organism>
<keyword evidence="4" id="KW-0862">Zinc</keyword>
<evidence type="ECO:0000259" key="8">
    <source>
        <dbReference type="PROSITE" id="PS51144"/>
    </source>
</evidence>
<accession>A0ABU8SA77</accession>
<feature type="domain" description="Alpha-carbonic anhydrase" evidence="8">
    <location>
        <begin position="1"/>
        <end position="191"/>
    </location>
</feature>
<dbReference type="SMART" id="SM01057">
    <property type="entry name" value="Carb_anhydrase"/>
    <property type="match status" value="1"/>
</dbReference>
<dbReference type="Pfam" id="PF00194">
    <property type="entry name" value="Carb_anhydrase"/>
    <property type="match status" value="1"/>
</dbReference>
<evidence type="ECO:0000256" key="6">
    <source>
        <dbReference type="ARBA" id="ARBA00048348"/>
    </source>
</evidence>
<dbReference type="PANTHER" id="PTHR18952">
    <property type="entry name" value="CARBONIC ANHYDRASE"/>
    <property type="match status" value="1"/>
</dbReference>
<sequence length="191" mass="20110">MSCARPGNAIADRSGRGGCHGQFRHQGGLQAGAADTAQQWSNGAGSDRAGVSGDQRHRALQAAAVHFHKPSEEVLYGPPYPMAAHFVHVDHAGNLAVLGVLFEEGAHNAELGKLIRAAPAHEREAEAVKGATCDPGKLLPANLAVYRYECSLTTSPCTEGVRWHVARHRSTASAAQIAALHAIMGDNARPM</sequence>
<dbReference type="RefSeq" id="WP_339967765.1">
    <property type="nucleotide sequence ID" value="NZ_JBBHJY010000006.1"/>
</dbReference>
<comment type="catalytic activity">
    <reaction evidence="6">
        <text>hydrogencarbonate + H(+) = CO2 + H2O</text>
        <dbReference type="Rhea" id="RHEA:10748"/>
        <dbReference type="ChEBI" id="CHEBI:15377"/>
        <dbReference type="ChEBI" id="CHEBI:15378"/>
        <dbReference type="ChEBI" id="CHEBI:16526"/>
        <dbReference type="ChEBI" id="CHEBI:17544"/>
        <dbReference type="EC" id="4.2.1.1"/>
    </reaction>
</comment>
<keyword evidence="10" id="KW-1185">Reference proteome</keyword>
<feature type="region of interest" description="Disordered" evidence="7">
    <location>
        <begin position="1"/>
        <end position="53"/>
    </location>
</feature>
<dbReference type="PANTHER" id="PTHR18952:SF265">
    <property type="entry name" value="CARBONIC ANHYDRASE"/>
    <property type="match status" value="1"/>
</dbReference>
<evidence type="ECO:0000313" key="9">
    <source>
        <dbReference type="EMBL" id="MEJ6010765.1"/>
    </source>
</evidence>
<dbReference type="InterPro" id="IPR041891">
    <property type="entry name" value="Alpha_CA_prokaryot-like"/>
</dbReference>
<evidence type="ECO:0000256" key="7">
    <source>
        <dbReference type="SAM" id="MobiDB-lite"/>
    </source>
</evidence>
<dbReference type="InterPro" id="IPR001148">
    <property type="entry name" value="CA_dom"/>
</dbReference>
<dbReference type="PROSITE" id="PS51144">
    <property type="entry name" value="ALPHA_CA_2"/>
    <property type="match status" value="1"/>
</dbReference>
<dbReference type="SUPFAM" id="SSF51069">
    <property type="entry name" value="Carbonic anhydrase"/>
    <property type="match status" value="1"/>
</dbReference>
<name>A0ABU8SA77_9SPHN</name>
<proteinExistence type="inferred from homology"/>
<evidence type="ECO:0000256" key="5">
    <source>
        <dbReference type="ARBA" id="ARBA00023239"/>
    </source>
</evidence>
<evidence type="ECO:0000256" key="4">
    <source>
        <dbReference type="ARBA" id="ARBA00022833"/>
    </source>
</evidence>
<keyword evidence="3" id="KW-0479">Metal-binding</keyword>
<dbReference type="CDD" id="cd03124">
    <property type="entry name" value="alpha_CA_prokaryotic_like"/>
    <property type="match status" value="1"/>
</dbReference>
<dbReference type="EMBL" id="JBBHJY010000006">
    <property type="protein sequence ID" value="MEJ6010765.1"/>
    <property type="molecule type" value="Genomic_DNA"/>
</dbReference>
<reference evidence="9 10" key="1">
    <citation type="submission" date="2024-03" db="EMBL/GenBank/DDBJ databases">
        <authorList>
            <person name="Jo J.-H."/>
        </authorList>
    </citation>
    <scope>NUCLEOTIDE SEQUENCE [LARGE SCALE GENOMIC DNA]</scope>
    <source>
        <strain evidence="9 10">AS3R-12</strain>
    </source>
</reference>
<dbReference type="InterPro" id="IPR036398">
    <property type="entry name" value="CA_dom_sf"/>
</dbReference>
<dbReference type="EC" id="4.2.1.1" evidence="2"/>
<evidence type="ECO:0000256" key="1">
    <source>
        <dbReference type="ARBA" id="ARBA00010718"/>
    </source>
</evidence>
<dbReference type="Gene3D" id="3.10.200.10">
    <property type="entry name" value="Alpha carbonic anhydrase"/>
    <property type="match status" value="1"/>
</dbReference>
<dbReference type="InterPro" id="IPR023561">
    <property type="entry name" value="Carbonic_anhydrase_a-class"/>
</dbReference>
<comment type="similarity">
    <text evidence="1">Belongs to the alpha-carbonic anhydrase family.</text>
</comment>
<comment type="caution">
    <text evidence="9">The sequence shown here is derived from an EMBL/GenBank/DDBJ whole genome shotgun (WGS) entry which is preliminary data.</text>
</comment>